<feature type="transmembrane region" description="Helical" evidence="1">
    <location>
        <begin position="39"/>
        <end position="57"/>
    </location>
</feature>
<dbReference type="AlphaFoldDB" id="A0A1I7UJ99"/>
<keyword evidence="1" id="KW-0472">Membrane</keyword>
<evidence type="ECO:0000313" key="2">
    <source>
        <dbReference type="Proteomes" id="UP000095282"/>
    </source>
</evidence>
<dbReference type="GO" id="GO:0008528">
    <property type="term" value="F:G protein-coupled peptide receptor activity"/>
    <property type="evidence" value="ECO:0007669"/>
    <property type="project" value="InterPro"/>
</dbReference>
<organism evidence="2 3">
    <name type="scientific">Caenorhabditis tropicalis</name>
    <dbReference type="NCBI Taxonomy" id="1561998"/>
    <lineage>
        <taxon>Eukaryota</taxon>
        <taxon>Metazoa</taxon>
        <taxon>Ecdysozoa</taxon>
        <taxon>Nematoda</taxon>
        <taxon>Chromadorea</taxon>
        <taxon>Rhabditida</taxon>
        <taxon>Rhabditina</taxon>
        <taxon>Rhabditomorpha</taxon>
        <taxon>Rhabditoidea</taxon>
        <taxon>Rhabditidae</taxon>
        <taxon>Peloderinae</taxon>
        <taxon>Caenorhabditis</taxon>
    </lineage>
</organism>
<dbReference type="PANTHER" id="PTHR22751">
    <property type="entry name" value="G-PROTEIN COUPLED RECEPTOR-RELATED"/>
    <property type="match status" value="1"/>
</dbReference>
<dbReference type="WBParaSite" id="Csp11.Scaffold629.g9886.t1">
    <property type="protein sequence ID" value="Csp11.Scaffold629.g9886.t1"/>
    <property type="gene ID" value="Csp11.Scaffold629.g9886"/>
</dbReference>
<feature type="transmembrane region" description="Helical" evidence="1">
    <location>
        <begin position="158"/>
        <end position="185"/>
    </location>
</feature>
<dbReference type="SUPFAM" id="SSF81321">
    <property type="entry name" value="Family A G protein-coupled receptor-like"/>
    <property type="match status" value="1"/>
</dbReference>
<accession>A0A1I7UJ99</accession>
<keyword evidence="1" id="KW-0812">Transmembrane</keyword>
<proteinExistence type="predicted"/>
<protein>
    <submittedName>
        <fullName evidence="3">7TM_GPCR_Srx domain-containing protein</fullName>
    </submittedName>
</protein>
<dbReference type="InterPro" id="IPR019427">
    <property type="entry name" value="7TM_GPCR_serpentine_rcpt_Srw"/>
</dbReference>
<dbReference type="Proteomes" id="UP000095282">
    <property type="component" value="Unplaced"/>
</dbReference>
<dbReference type="Pfam" id="PF10324">
    <property type="entry name" value="7TM_GPCR_Srw"/>
    <property type="match status" value="1"/>
</dbReference>
<dbReference type="STRING" id="1561998.A0A1I7UJ99"/>
<name>A0A1I7UJ99_9PELO</name>
<dbReference type="PANTHER" id="PTHR22751:SF101">
    <property type="entry name" value="G-PROTEIN COUPLED RECEPTORS FAMILY 1 PROFILE DOMAIN-CONTAINING PROTEIN"/>
    <property type="match status" value="1"/>
</dbReference>
<feature type="transmembrane region" description="Helical" evidence="1">
    <location>
        <begin position="118"/>
        <end position="137"/>
    </location>
</feature>
<feature type="transmembrane region" description="Helical" evidence="1">
    <location>
        <begin position="64"/>
        <end position="84"/>
    </location>
</feature>
<keyword evidence="2" id="KW-1185">Reference proteome</keyword>
<evidence type="ECO:0000313" key="3">
    <source>
        <dbReference type="WBParaSite" id="Csp11.Scaffold629.g9886.t1"/>
    </source>
</evidence>
<evidence type="ECO:0000256" key="1">
    <source>
        <dbReference type="SAM" id="Phobius"/>
    </source>
</evidence>
<sequence length="190" mass="21611">MAYSYIDADLFPSIQDDKNIYIFYRFIEKLSVHSITIEFYISIVGIISTIFHLTVLFKILGSSIVSLMIATAICDLLSMIVNIATRDMILNFQGGECTPPNSLLVNHIFWILMTIRDDVIRCSTWLAVLMALIRFLVSKYFSKSQFQKISSFKFGTQISVASFIFSTILSACFYLCVQFVVIGTWRSAIT</sequence>
<reference evidence="3" key="1">
    <citation type="submission" date="2016-11" db="UniProtKB">
        <authorList>
            <consortium name="WormBaseParasite"/>
        </authorList>
    </citation>
    <scope>IDENTIFICATION</scope>
</reference>
<keyword evidence="1" id="KW-1133">Transmembrane helix</keyword>
<dbReference type="eggNOG" id="ENOG502TFSF">
    <property type="taxonomic scope" value="Eukaryota"/>
</dbReference>